<name>A0A183L1P2_9TREM</name>
<accession>A0A183L1P2</accession>
<protein>
    <submittedName>
        <fullName evidence="1">Type VI secretion system tip protein VgrG</fullName>
    </submittedName>
</protein>
<proteinExistence type="predicted"/>
<organism evidence="1">
    <name type="scientific">Schistosoma curassoni</name>
    <dbReference type="NCBI Taxonomy" id="6186"/>
    <lineage>
        <taxon>Eukaryota</taxon>
        <taxon>Metazoa</taxon>
        <taxon>Spiralia</taxon>
        <taxon>Lophotrochozoa</taxon>
        <taxon>Platyhelminthes</taxon>
        <taxon>Trematoda</taxon>
        <taxon>Digenea</taxon>
        <taxon>Strigeidida</taxon>
        <taxon>Schistosomatoidea</taxon>
        <taxon>Schistosomatidae</taxon>
        <taxon>Schistosoma</taxon>
    </lineage>
</organism>
<reference evidence="1" key="1">
    <citation type="submission" date="2016-06" db="UniProtKB">
        <authorList>
            <consortium name="WormBaseParasite"/>
        </authorList>
    </citation>
    <scope>IDENTIFICATION</scope>
</reference>
<sequence length="37" mass="3843">MKENSARANGATLQLPLTVTTMGGAEEGKSDIELPVI</sequence>
<dbReference type="AlphaFoldDB" id="A0A183L1P2"/>
<dbReference type="WBParaSite" id="SCUD_0002124501-mRNA-1">
    <property type="protein sequence ID" value="SCUD_0002124501-mRNA-1"/>
    <property type="gene ID" value="SCUD_0002124501"/>
</dbReference>
<evidence type="ECO:0000313" key="1">
    <source>
        <dbReference type="WBParaSite" id="SCUD_0002124501-mRNA-1"/>
    </source>
</evidence>